<reference evidence="1" key="2">
    <citation type="submission" date="2020-11" db="EMBL/GenBank/DDBJ databases">
        <authorList>
            <person name="Cecchin M."/>
            <person name="Marcolungo L."/>
            <person name="Rossato M."/>
            <person name="Girolomoni L."/>
            <person name="Cosentino E."/>
            <person name="Cuine S."/>
            <person name="Li-Beisson Y."/>
            <person name="Delledonne M."/>
            <person name="Ballottari M."/>
        </authorList>
    </citation>
    <scope>NUCLEOTIDE SEQUENCE</scope>
    <source>
        <strain evidence="1">211/11P</strain>
        <tissue evidence="1">Whole cell</tissue>
    </source>
</reference>
<proteinExistence type="predicted"/>
<gene>
    <name evidence="1" type="ORF">D9Q98_004055</name>
</gene>
<evidence type="ECO:0000313" key="2">
    <source>
        <dbReference type="Proteomes" id="UP001055712"/>
    </source>
</evidence>
<comment type="caution">
    <text evidence="1">The sequence shown here is derived from an EMBL/GenBank/DDBJ whole genome shotgun (WGS) entry which is preliminary data.</text>
</comment>
<organism evidence="1 2">
    <name type="scientific">Chlorella vulgaris</name>
    <name type="common">Green alga</name>
    <dbReference type="NCBI Taxonomy" id="3077"/>
    <lineage>
        <taxon>Eukaryota</taxon>
        <taxon>Viridiplantae</taxon>
        <taxon>Chlorophyta</taxon>
        <taxon>core chlorophytes</taxon>
        <taxon>Trebouxiophyceae</taxon>
        <taxon>Chlorellales</taxon>
        <taxon>Chlorellaceae</taxon>
        <taxon>Chlorella clade</taxon>
        <taxon>Chlorella</taxon>
    </lineage>
</organism>
<dbReference type="EMBL" id="SIDB01000005">
    <property type="protein sequence ID" value="KAI3432506.1"/>
    <property type="molecule type" value="Genomic_DNA"/>
</dbReference>
<dbReference type="Proteomes" id="UP001055712">
    <property type="component" value="Unassembled WGS sequence"/>
</dbReference>
<keyword evidence="2" id="KW-1185">Reference proteome</keyword>
<name>A0A9D4YY73_CHLVU</name>
<sequence>MARHYTQTELTFRLSPAHKEGKVYVSAVEPAVSVQTPSMELKSTLDAGVALFGVSDDFARFLQQAEQRIIEDVLERKEEVLRKPLTDEFLQQKFKHFLVSTEDAPVVLKARVSDGLAVFDASGTVICAEEVAPGTRVRGVLDLVRVCFGKSEWGAMWRLSQVQALPTAVCLLTEEPTVTEEATPEVVTDDEDLAAAIDEYV</sequence>
<protein>
    <submittedName>
        <fullName evidence="1">Uncharacterized protein</fullName>
    </submittedName>
</protein>
<accession>A0A9D4YY73</accession>
<reference evidence="1" key="1">
    <citation type="journal article" date="2019" name="Plant J.">
        <title>Chlorella vulgaris genome assembly and annotation reveals the molecular basis for metabolic acclimation to high light conditions.</title>
        <authorList>
            <person name="Cecchin M."/>
            <person name="Marcolungo L."/>
            <person name="Rossato M."/>
            <person name="Girolomoni L."/>
            <person name="Cosentino E."/>
            <person name="Cuine S."/>
            <person name="Li-Beisson Y."/>
            <person name="Delledonne M."/>
            <person name="Ballottari M."/>
        </authorList>
    </citation>
    <scope>NUCLEOTIDE SEQUENCE</scope>
    <source>
        <strain evidence="1">211/11P</strain>
    </source>
</reference>
<dbReference type="AlphaFoldDB" id="A0A9D4YY73"/>
<dbReference type="InterPro" id="IPR043804">
    <property type="entry name" value="DUF5871"/>
</dbReference>
<evidence type="ECO:0000313" key="1">
    <source>
        <dbReference type="EMBL" id="KAI3432506.1"/>
    </source>
</evidence>
<dbReference type="Pfam" id="PF19196">
    <property type="entry name" value="DUF5871"/>
    <property type="match status" value="1"/>
</dbReference>